<dbReference type="AlphaFoldDB" id="A0A2U8FM33"/>
<sequence length="97" mass="11696">MRKILKQGYTHIYPKWQAPSGKIYRIEYYELRRKYVLFVDNDEVIANSESDVLLLYLLKHELGWWGNLKYLLTLKDRQNINLLEKAFCLTFNGVLIR</sequence>
<proteinExistence type="predicted"/>
<accession>A0A2U8FM33</accession>
<evidence type="ECO:0000313" key="2">
    <source>
        <dbReference type="Proteomes" id="UP000244920"/>
    </source>
</evidence>
<reference evidence="2" key="1">
    <citation type="submission" date="2018-05" db="EMBL/GenBank/DDBJ databases">
        <title>Complete genome sequence of Actinobacillus porcitonsillarum reference strain 9953L55 (CCUG 46996).</title>
        <authorList>
            <person name="Dona V."/>
            <person name="Perreten V."/>
        </authorList>
    </citation>
    <scope>NUCLEOTIDE SEQUENCE [LARGE SCALE GENOMIC DNA]</scope>
    <source>
        <strain evidence="2">9953L55</strain>
    </source>
</reference>
<keyword evidence="2" id="KW-1185">Reference proteome</keyword>
<name>A0A2U8FM33_9PAST</name>
<dbReference type="Proteomes" id="UP000244920">
    <property type="component" value="Chromosome"/>
</dbReference>
<gene>
    <name evidence="1" type="ORF">DDU33_07800</name>
</gene>
<dbReference type="EMBL" id="CP029206">
    <property type="protein sequence ID" value="AWI51394.1"/>
    <property type="molecule type" value="Genomic_DNA"/>
</dbReference>
<dbReference type="KEGG" id="apor:DDU33_07800"/>
<protein>
    <submittedName>
        <fullName evidence="1">Uncharacterized protein</fullName>
    </submittedName>
</protein>
<evidence type="ECO:0000313" key="1">
    <source>
        <dbReference type="EMBL" id="AWI51394.1"/>
    </source>
</evidence>
<organism evidence="1 2">
    <name type="scientific">Actinobacillus porcitonsillarum</name>
    <dbReference type="NCBI Taxonomy" id="189834"/>
    <lineage>
        <taxon>Bacteria</taxon>
        <taxon>Pseudomonadati</taxon>
        <taxon>Pseudomonadota</taxon>
        <taxon>Gammaproteobacteria</taxon>
        <taxon>Pasteurellales</taxon>
        <taxon>Pasteurellaceae</taxon>
        <taxon>Actinobacillus</taxon>
    </lineage>
</organism>